<evidence type="ECO:0000313" key="1">
    <source>
        <dbReference type="EMBL" id="HCY80117.1"/>
    </source>
</evidence>
<sequence>MRSVANSVIINKKQGGHMKIKDIYETKNKLEFSMLCLEKLNHVPSDTSFRNWADGSTNPGGVYISLLKDFGVTDV</sequence>
<dbReference type="AlphaFoldDB" id="A0A3D6BN35"/>
<dbReference type="Proteomes" id="UP000263268">
    <property type="component" value="Unassembled WGS sequence"/>
</dbReference>
<organism evidence="1 2">
    <name type="scientific">Xanthomarina gelatinilytica</name>
    <dbReference type="NCBI Taxonomy" id="1137281"/>
    <lineage>
        <taxon>Bacteria</taxon>
        <taxon>Pseudomonadati</taxon>
        <taxon>Bacteroidota</taxon>
        <taxon>Flavobacteriia</taxon>
        <taxon>Flavobacteriales</taxon>
        <taxon>Flavobacteriaceae</taxon>
        <taxon>Xanthomarina</taxon>
    </lineage>
</organism>
<proteinExistence type="predicted"/>
<gene>
    <name evidence="1" type="ORF">DHV22_00155</name>
</gene>
<protein>
    <submittedName>
        <fullName evidence="1">Uncharacterized protein</fullName>
    </submittedName>
</protein>
<reference evidence="1 2" key="1">
    <citation type="journal article" date="2018" name="Nat. Biotechnol.">
        <title>A standardized bacterial taxonomy based on genome phylogeny substantially revises the tree of life.</title>
        <authorList>
            <person name="Parks D.H."/>
            <person name="Chuvochina M."/>
            <person name="Waite D.W."/>
            <person name="Rinke C."/>
            <person name="Skarshewski A."/>
            <person name="Chaumeil P.A."/>
            <person name="Hugenholtz P."/>
        </authorList>
    </citation>
    <scope>NUCLEOTIDE SEQUENCE [LARGE SCALE GENOMIC DNA]</scope>
    <source>
        <strain evidence="1">UBA10227</strain>
    </source>
</reference>
<accession>A0A3D6BN35</accession>
<evidence type="ECO:0000313" key="2">
    <source>
        <dbReference type="Proteomes" id="UP000263268"/>
    </source>
</evidence>
<name>A0A3D6BN35_9FLAO</name>
<dbReference type="EMBL" id="DPRK01000003">
    <property type="protein sequence ID" value="HCY80117.1"/>
    <property type="molecule type" value="Genomic_DNA"/>
</dbReference>
<comment type="caution">
    <text evidence="1">The sequence shown here is derived from an EMBL/GenBank/DDBJ whole genome shotgun (WGS) entry which is preliminary data.</text>
</comment>